<dbReference type="SUPFAM" id="SSF74653">
    <property type="entry name" value="TolA/TonB C-terminal domain"/>
    <property type="match status" value="1"/>
</dbReference>
<dbReference type="Pfam" id="PF03544">
    <property type="entry name" value="TonB_C"/>
    <property type="match status" value="1"/>
</dbReference>
<name>A0A940WZZ2_9GAMM</name>
<evidence type="ECO:0000313" key="3">
    <source>
        <dbReference type="EMBL" id="MBP3983769.1"/>
    </source>
</evidence>
<comment type="caution">
    <text evidence="3">The sequence shown here is derived from an EMBL/GenBank/DDBJ whole genome shotgun (WGS) entry which is preliminary data.</text>
</comment>
<dbReference type="EMBL" id="JAGKTC010000001">
    <property type="protein sequence ID" value="MBP3983769.1"/>
    <property type="molecule type" value="Genomic_DNA"/>
</dbReference>
<dbReference type="GO" id="GO:0055085">
    <property type="term" value="P:transmembrane transport"/>
    <property type="evidence" value="ECO:0007669"/>
    <property type="project" value="InterPro"/>
</dbReference>
<feature type="domain" description="TonB C-terminal" evidence="2">
    <location>
        <begin position="124"/>
        <end position="204"/>
    </location>
</feature>
<evidence type="ECO:0000313" key="4">
    <source>
        <dbReference type="Proteomes" id="UP000673447"/>
    </source>
</evidence>
<dbReference type="AlphaFoldDB" id="A0A940WZZ2"/>
<reference evidence="3" key="2">
    <citation type="submission" date="2021-03" db="EMBL/GenBank/DDBJ databases">
        <authorList>
            <person name="Cao W."/>
        </authorList>
    </citation>
    <scope>NUCLEOTIDE SEQUENCE</scope>
    <source>
        <strain evidence="3">110414</strain>
    </source>
</reference>
<dbReference type="RefSeq" id="WP_210535596.1">
    <property type="nucleotide sequence ID" value="NZ_JAGKTC010000001.1"/>
</dbReference>
<protein>
    <recommendedName>
        <fullName evidence="2">TonB C-terminal domain-containing protein</fullName>
    </recommendedName>
</protein>
<dbReference type="Gene3D" id="3.30.1150.10">
    <property type="match status" value="1"/>
</dbReference>
<dbReference type="Proteomes" id="UP000673447">
    <property type="component" value="Unassembled WGS sequence"/>
</dbReference>
<sequence length="253" mass="27043">MRTWALGTLALVLTTAAGVSAKEDKEGEKLVAFNVSVRVDVDAAGNPVKVEAPADLPETIRDFVEKRVTAWQYEPAKIGGVPQSATTYVGVKACAVPVAGGYRLGVDFNSNGLRSADDKPLLPPAYPRTAARSGTDAEFVLILGVDANGRAMIDSIERKEISSRAGAHEFEPVLRNWVRTLRFDPELVAGKPVPGKVKVPVNFSTQGFDRQAMQDELQAKAKVSRECRLAERDAGLKPVAVNPVVQVTPAPAG</sequence>
<organism evidence="3 4">
    <name type="scientific">Pseudoxanthomonas helianthi</name>
    <dbReference type="NCBI Taxonomy" id="1453541"/>
    <lineage>
        <taxon>Bacteria</taxon>
        <taxon>Pseudomonadati</taxon>
        <taxon>Pseudomonadota</taxon>
        <taxon>Gammaproteobacteria</taxon>
        <taxon>Lysobacterales</taxon>
        <taxon>Lysobacteraceae</taxon>
        <taxon>Pseudoxanthomonas</taxon>
    </lineage>
</organism>
<evidence type="ECO:0000256" key="1">
    <source>
        <dbReference type="SAM" id="SignalP"/>
    </source>
</evidence>
<proteinExistence type="predicted"/>
<gene>
    <name evidence="3" type="ORF">J5837_04950</name>
</gene>
<dbReference type="InterPro" id="IPR037682">
    <property type="entry name" value="TonB_C"/>
</dbReference>
<evidence type="ECO:0000259" key="2">
    <source>
        <dbReference type="Pfam" id="PF03544"/>
    </source>
</evidence>
<accession>A0A940WZZ2</accession>
<keyword evidence="4" id="KW-1185">Reference proteome</keyword>
<feature type="signal peptide" evidence="1">
    <location>
        <begin position="1"/>
        <end position="21"/>
    </location>
</feature>
<reference evidence="3" key="1">
    <citation type="journal article" date="2016" name="Int. J. Syst. Evol. Microbiol.">
        <title>Pseudoxanthomonas helianthi sp. nov., isolated from roots of Jerusalem artichoke (Helianthus tuberosus).</title>
        <authorList>
            <person name="Kittiwongwattana C."/>
            <person name="Thawai C."/>
        </authorList>
    </citation>
    <scope>NUCLEOTIDE SEQUENCE</scope>
    <source>
        <strain evidence="3">110414</strain>
    </source>
</reference>
<feature type="chain" id="PRO_5036730072" description="TonB C-terminal domain-containing protein" evidence="1">
    <location>
        <begin position="22"/>
        <end position="253"/>
    </location>
</feature>
<keyword evidence="1" id="KW-0732">Signal</keyword>